<dbReference type="GO" id="GO:0000398">
    <property type="term" value="P:mRNA splicing, via spliceosome"/>
    <property type="evidence" value="ECO:0007669"/>
    <property type="project" value="TreeGrafter"/>
</dbReference>
<evidence type="ECO:0000256" key="4">
    <source>
        <dbReference type="ARBA" id="ARBA00023187"/>
    </source>
</evidence>
<comment type="subcellular location">
    <subcellularLocation>
        <location evidence="1">Nucleus</location>
    </subcellularLocation>
</comment>
<dbReference type="GO" id="GO:0071013">
    <property type="term" value="C:catalytic step 2 spliceosome"/>
    <property type="evidence" value="ECO:0007669"/>
    <property type="project" value="TreeGrafter"/>
</dbReference>
<dbReference type="InterPro" id="IPR003891">
    <property type="entry name" value="Initiation_fac_eIF4g_MI"/>
</dbReference>
<comment type="similarity">
    <text evidence="2">Belongs to the CWC22 family.</text>
</comment>
<evidence type="ECO:0000256" key="6">
    <source>
        <dbReference type="SAM" id="MobiDB-lite"/>
    </source>
</evidence>
<feature type="region of interest" description="Disordered" evidence="6">
    <location>
        <begin position="383"/>
        <end position="417"/>
    </location>
</feature>
<evidence type="ECO:0000256" key="5">
    <source>
        <dbReference type="ARBA" id="ARBA00023242"/>
    </source>
</evidence>
<dbReference type="Gene3D" id="1.25.40.180">
    <property type="match status" value="1"/>
</dbReference>
<keyword evidence="5" id="KW-0539">Nucleus</keyword>
<dbReference type="SMART" id="SM00543">
    <property type="entry name" value="MIF4G"/>
    <property type="match status" value="1"/>
</dbReference>
<feature type="compositionally biased region" description="Acidic residues" evidence="6">
    <location>
        <begin position="384"/>
        <end position="393"/>
    </location>
</feature>
<organism evidence="8 9">
    <name type="scientific">Chlamydomonas eustigma</name>
    <dbReference type="NCBI Taxonomy" id="1157962"/>
    <lineage>
        <taxon>Eukaryota</taxon>
        <taxon>Viridiplantae</taxon>
        <taxon>Chlorophyta</taxon>
        <taxon>core chlorophytes</taxon>
        <taxon>Chlorophyceae</taxon>
        <taxon>CS clade</taxon>
        <taxon>Chlamydomonadales</taxon>
        <taxon>Chlamydomonadaceae</taxon>
        <taxon>Chlamydomonas</taxon>
    </lineage>
</organism>
<feature type="domain" description="MI" evidence="7">
    <location>
        <begin position="433"/>
        <end position="549"/>
    </location>
</feature>
<dbReference type="GO" id="GO:0003723">
    <property type="term" value="F:RNA binding"/>
    <property type="evidence" value="ECO:0007669"/>
    <property type="project" value="InterPro"/>
</dbReference>
<dbReference type="Proteomes" id="UP000232323">
    <property type="component" value="Unassembled WGS sequence"/>
</dbReference>
<feature type="compositionally biased region" description="Acidic residues" evidence="6">
    <location>
        <begin position="400"/>
        <end position="414"/>
    </location>
</feature>
<dbReference type="EMBL" id="BEGY01000106">
    <property type="protein sequence ID" value="GAX83732.1"/>
    <property type="molecule type" value="Genomic_DNA"/>
</dbReference>
<accession>A0A250XLG6</accession>
<feature type="compositionally biased region" description="Basic and acidic residues" evidence="6">
    <location>
        <begin position="694"/>
        <end position="709"/>
    </location>
</feature>
<reference evidence="8 9" key="1">
    <citation type="submission" date="2017-08" db="EMBL/GenBank/DDBJ databases">
        <title>Acidophilic green algal genome provides insights into adaptation to an acidic environment.</title>
        <authorList>
            <person name="Hirooka S."/>
            <person name="Hirose Y."/>
            <person name="Kanesaki Y."/>
            <person name="Higuchi S."/>
            <person name="Fujiwara T."/>
            <person name="Onuma R."/>
            <person name="Era A."/>
            <person name="Ohbayashi R."/>
            <person name="Uzuka A."/>
            <person name="Nozaki H."/>
            <person name="Yoshikawa H."/>
            <person name="Miyagishima S.Y."/>
        </authorList>
    </citation>
    <scope>NUCLEOTIDE SEQUENCE [LARGE SCALE GENOMIC DNA]</scope>
    <source>
        <strain evidence="8 9">NIES-2499</strain>
    </source>
</reference>
<dbReference type="PROSITE" id="PS51366">
    <property type="entry name" value="MI"/>
    <property type="match status" value="1"/>
</dbReference>
<feature type="compositionally biased region" description="Basic and acidic residues" evidence="6">
    <location>
        <begin position="792"/>
        <end position="834"/>
    </location>
</feature>
<sequence length="834" mass="94522">MPSLSPARRRDEEEYKKDERKRDRSHDKHDQEDKHKTEERERERENHTRRERNETDLSSKRTKTVDMGPISLDLSADGSNEKFDAPSAREPLVVAKKPVNLVKTGGVYIPPFKLARMMADVSDRSSPEYQRLTWEALKKSLNGIINKVNTTNIKAILVEVFRENLVRGRGLFCRSMMKSQLASPSFSPVYAALMAVVNTKFPEIGELLLGRLVLQFKRSYKRNDKPVCSAAAKFLAHLINQGIAHEVLALEILILMLENPSDDSVEMASDFVKEVGAYLQEVTPTGLHSVFERFRAVLHEGEIDKRVQFIIEGLFAIRKAGFDGSGFKAVKTELDLVEAEDQITHEIALDDVPDPQTGLDVFKVDPEYDEHEKQYKAIMKEILGEDEGSDDGDGEKAEGGEDEEEDEEDAEEMAAQEQEKQIIQDETQTNLVNLRRTIYLTIMSSMDFEEAGHKLMKMGVPAGQEIELVTMIIECCSQERTYKRFFGLLAQRFCYVGRAYADNFSDCFQKQYMIIHRLETNKLRNVASLFAHLLATDGLPWSVLQCIRLTEEDTTSSSRIFIKYLFQELSSTLGLVKLNERLNDPTCQEWYDGIFPKDTQANLRFAINFFTSIGLGGLTDAMRAFYKEMPRIMAERQAQMAALQPAPSSSSSDSDSSSSSSSSSSSDSDSSSSSSSDSESEDERRKKKKKAAAAKKELVQSKAAARRETVVAVRGQGADLGYSDRKERGGERDDERAGYEQRLPHRSRDTGRSELEGRHGGHEDRDGMRRVGRGYEDNDERGHRGGGGGRGRYQDEERRDGRSREENPDRRKDTERREGIERNSGRDRADDRRR</sequence>
<dbReference type="STRING" id="1157962.A0A250XLG6"/>
<keyword evidence="3" id="KW-0507">mRNA processing</keyword>
<dbReference type="InterPro" id="IPR003890">
    <property type="entry name" value="MIF4G-like_typ-3"/>
</dbReference>
<evidence type="ECO:0000259" key="7">
    <source>
        <dbReference type="PROSITE" id="PS51366"/>
    </source>
</evidence>
<evidence type="ECO:0000256" key="2">
    <source>
        <dbReference type="ARBA" id="ARBA00006856"/>
    </source>
</evidence>
<evidence type="ECO:0000313" key="8">
    <source>
        <dbReference type="EMBL" id="GAX83732.1"/>
    </source>
</evidence>
<dbReference type="OrthoDB" id="1924287at2759"/>
<dbReference type="Pfam" id="PF02847">
    <property type="entry name" value="MA3"/>
    <property type="match status" value="1"/>
</dbReference>
<gene>
    <name evidence="8" type="ORF">CEUSTIGMA_g11157.t1</name>
</gene>
<comment type="caution">
    <text evidence="8">The sequence shown here is derived from an EMBL/GenBank/DDBJ whole genome shotgun (WGS) entry which is preliminary data.</text>
</comment>
<dbReference type="InterPro" id="IPR050781">
    <property type="entry name" value="CWC22_splicing_factor"/>
</dbReference>
<dbReference type="InterPro" id="IPR016024">
    <property type="entry name" value="ARM-type_fold"/>
</dbReference>
<evidence type="ECO:0000313" key="9">
    <source>
        <dbReference type="Proteomes" id="UP000232323"/>
    </source>
</evidence>
<dbReference type="AlphaFoldDB" id="A0A250XLG6"/>
<dbReference type="PANTHER" id="PTHR18034">
    <property type="entry name" value="CELL CYCLE CONTROL PROTEIN CWF22-RELATED"/>
    <property type="match status" value="1"/>
</dbReference>
<dbReference type="Pfam" id="PF02854">
    <property type="entry name" value="MIF4G"/>
    <property type="match status" value="1"/>
</dbReference>
<feature type="compositionally biased region" description="Basic and acidic residues" evidence="6">
    <location>
        <begin position="8"/>
        <end position="59"/>
    </location>
</feature>
<feature type="compositionally biased region" description="Basic and acidic residues" evidence="6">
    <location>
        <begin position="722"/>
        <end position="783"/>
    </location>
</feature>
<evidence type="ECO:0000256" key="3">
    <source>
        <dbReference type="ARBA" id="ARBA00022664"/>
    </source>
</evidence>
<name>A0A250XLG6_9CHLO</name>
<evidence type="ECO:0000256" key="1">
    <source>
        <dbReference type="ARBA" id="ARBA00004123"/>
    </source>
</evidence>
<feature type="region of interest" description="Disordered" evidence="6">
    <location>
        <begin position="638"/>
        <end position="834"/>
    </location>
</feature>
<keyword evidence="4" id="KW-0508">mRNA splicing</keyword>
<dbReference type="PANTHER" id="PTHR18034:SF3">
    <property type="entry name" value="PRE-MRNA-SPLICING FACTOR CWC22 HOMOLOG"/>
    <property type="match status" value="1"/>
</dbReference>
<keyword evidence="9" id="KW-1185">Reference proteome</keyword>
<protein>
    <recommendedName>
        <fullName evidence="7">MI domain-containing protein</fullName>
    </recommendedName>
</protein>
<feature type="compositionally biased region" description="Low complexity" evidence="6">
    <location>
        <begin position="648"/>
        <end position="677"/>
    </location>
</feature>
<proteinExistence type="inferred from homology"/>
<dbReference type="SMART" id="SM00544">
    <property type="entry name" value="MA3"/>
    <property type="match status" value="1"/>
</dbReference>
<feature type="region of interest" description="Disordered" evidence="6">
    <location>
        <begin position="1"/>
        <end position="84"/>
    </location>
</feature>
<dbReference type="FunFam" id="1.25.40.180:FF:000004">
    <property type="entry name" value="pre-mRNA-splicing factor CWC22 homolog"/>
    <property type="match status" value="1"/>
</dbReference>
<dbReference type="SUPFAM" id="SSF48371">
    <property type="entry name" value="ARM repeat"/>
    <property type="match status" value="1"/>
</dbReference>